<evidence type="ECO:0000313" key="2">
    <source>
        <dbReference type="Proteomes" id="UP000807025"/>
    </source>
</evidence>
<sequence>MGPEAAHPELPPEIWRRVLEFYQRRNGNKFMSICQVNRLFYDVAMVYKGRRFETLDLRLAFGRGTTDLLRARNPWLAERLKSIYFSTSTLVELMAAGLTLSLLPSPRPPPTFPLLGSYDVEAALAHPLIQCILEVLQNAKNLHKYVVSVEYSLMYASKHSELERRLLRILLAQLPIGGLGSAPKLQLLVDSCKFPLLLDELLVADLSKLKVLYITTYRSFTRLRGAIDSTKLRALFQHLAPLESLHVSSDDYAIAAHINSIFDNHVILPKLRRLEITMTFDNIRSVRAICSNYPMMTMLELNLIVSGPRRDPLPLSSLDLPNLHVFTLSMKGHMNPATFWHGQFNSPHLRTLRLTKCLKETQRQDLRYITTQVCGFFKSESITRFETDVGVLEKYVLDIFAASFPKLRTLIIRAAGIQGIGRFEEEMRGHTFPGWNIHEATLSVAGKVDQRLVAILGQCLDRPASKA</sequence>
<dbReference type="Gene3D" id="3.80.10.10">
    <property type="entry name" value="Ribonuclease Inhibitor"/>
    <property type="match status" value="1"/>
</dbReference>
<organism evidence="1 2">
    <name type="scientific">Pleurotus eryngii</name>
    <name type="common">Boletus of the steppes</name>
    <dbReference type="NCBI Taxonomy" id="5323"/>
    <lineage>
        <taxon>Eukaryota</taxon>
        <taxon>Fungi</taxon>
        <taxon>Dikarya</taxon>
        <taxon>Basidiomycota</taxon>
        <taxon>Agaricomycotina</taxon>
        <taxon>Agaricomycetes</taxon>
        <taxon>Agaricomycetidae</taxon>
        <taxon>Agaricales</taxon>
        <taxon>Pleurotineae</taxon>
        <taxon>Pleurotaceae</taxon>
        <taxon>Pleurotus</taxon>
    </lineage>
</organism>
<dbReference type="SUPFAM" id="SSF52058">
    <property type="entry name" value="L domain-like"/>
    <property type="match status" value="1"/>
</dbReference>
<dbReference type="Proteomes" id="UP000807025">
    <property type="component" value="Unassembled WGS sequence"/>
</dbReference>
<dbReference type="InterPro" id="IPR032675">
    <property type="entry name" value="LRR_dom_sf"/>
</dbReference>
<name>A0A9P6A3G9_PLEER</name>
<comment type="caution">
    <text evidence="1">The sequence shown here is derived from an EMBL/GenBank/DDBJ whole genome shotgun (WGS) entry which is preliminary data.</text>
</comment>
<gene>
    <name evidence="1" type="ORF">BDN71DRAFT_1442264</name>
</gene>
<evidence type="ECO:0000313" key="1">
    <source>
        <dbReference type="EMBL" id="KAF9499218.1"/>
    </source>
</evidence>
<protein>
    <submittedName>
        <fullName evidence="1">Uncharacterized protein</fullName>
    </submittedName>
</protein>
<dbReference type="EMBL" id="MU154533">
    <property type="protein sequence ID" value="KAF9499218.1"/>
    <property type="molecule type" value="Genomic_DNA"/>
</dbReference>
<dbReference type="AlphaFoldDB" id="A0A9P6A3G9"/>
<accession>A0A9P6A3G9</accession>
<proteinExistence type="predicted"/>
<reference evidence="1" key="1">
    <citation type="submission" date="2020-11" db="EMBL/GenBank/DDBJ databases">
        <authorList>
            <consortium name="DOE Joint Genome Institute"/>
            <person name="Ahrendt S."/>
            <person name="Riley R."/>
            <person name="Andreopoulos W."/>
            <person name="Labutti K."/>
            <person name="Pangilinan J."/>
            <person name="Ruiz-Duenas F.J."/>
            <person name="Barrasa J.M."/>
            <person name="Sanchez-Garcia M."/>
            <person name="Camarero S."/>
            <person name="Miyauchi S."/>
            <person name="Serrano A."/>
            <person name="Linde D."/>
            <person name="Babiker R."/>
            <person name="Drula E."/>
            <person name="Ayuso-Fernandez I."/>
            <person name="Pacheco R."/>
            <person name="Padilla G."/>
            <person name="Ferreira P."/>
            <person name="Barriuso J."/>
            <person name="Kellner H."/>
            <person name="Castanera R."/>
            <person name="Alfaro M."/>
            <person name="Ramirez L."/>
            <person name="Pisabarro A.G."/>
            <person name="Kuo A."/>
            <person name="Tritt A."/>
            <person name="Lipzen A."/>
            <person name="He G."/>
            <person name="Yan M."/>
            <person name="Ng V."/>
            <person name="Cullen D."/>
            <person name="Martin F."/>
            <person name="Rosso M.-N."/>
            <person name="Henrissat B."/>
            <person name="Hibbett D."/>
            <person name="Martinez A.T."/>
            <person name="Grigoriev I.V."/>
        </authorList>
    </citation>
    <scope>NUCLEOTIDE SEQUENCE</scope>
    <source>
        <strain evidence="1">ATCC 90797</strain>
    </source>
</reference>
<keyword evidence="2" id="KW-1185">Reference proteome</keyword>